<reference evidence="2 3" key="1">
    <citation type="journal article" date="2014" name="BMC Genomics">
        <title>Genome sequencing of four Aureobasidium pullulans varieties: biotechnological potential, stress tolerance, and description of new species.</title>
        <authorList>
            <person name="Gostin Ar C."/>
            <person name="Ohm R.A."/>
            <person name="Kogej T."/>
            <person name="Sonjak S."/>
            <person name="Turk M."/>
            <person name="Zajc J."/>
            <person name="Zalar P."/>
            <person name="Grube M."/>
            <person name="Sun H."/>
            <person name="Han J."/>
            <person name="Sharma A."/>
            <person name="Chiniquy J."/>
            <person name="Ngan C.Y."/>
            <person name="Lipzen A."/>
            <person name="Barry K."/>
            <person name="Grigoriev I.V."/>
            <person name="Gunde-Cimerman N."/>
        </authorList>
    </citation>
    <scope>NUCLEOTIDE SEQUENCE [LARGE SCALE GENOMIC DNA]</scope>
    <source>
        <strain evidence="2 3">EXF-2481</strain>
    </source>
</reference>
<dbReference type="InParanoid" id="A0A074YD13"/>
<dbReference type="AlphaFoldDB" id="A0A074YD13"/>
<keyword evidence="3" id="KW-1185">Reference proteome</keyword>
<evidence type="ECO:0000313" key="2">
    <source>
        <dbReference type="EMBL" id="KEQ93944.1"/>
    </source>
</evidence>
<sequence length="248" mass="27708">MASRASSTAMWLPSDLLALCHSITNPTSENSTDSTSRPDHRCGQDGSLSPLRPRHQSHKESAQKLPFPLLQLPLDILALHLPTHLPYDALISLRLSNRDLFKAISIIKRSSWDTLTECERGAILTAAGEKEELSTRRCCTVCRSWYPLALFAWGPNSGTAQGGDQGCEGGLFENRVCRWHRTRFERTLSSLTTDKNRVKPGWAVEEACMHCGGVLAWNRCDCLFACQTCWKRDVWCYTHIDMAVNSGA</sequence>
<dbReference type="EMBL" id="KL584764">
    <property type="protein sequence ID" value="KEQ93944.1"/>
    <property type="molecule type" value="Genomic_DNA"/>
</dbReference>
<evidence type="ECO:0000313" key="3">
    <source>
        <dbReference type="Proteomes" id="UP000030641"/>
    </source>
</evidence>
<protein>
    <submittedName>
        <fullName evidence="2">Uncharacterized protein</fullName>
    </submittedName>
</protein>
<proteinExistence type="predicted"/>
<dbReference type="Proteomes" id="UP000030641">
    <property type="component" value="Unassembled WGS sequence"/>
</dbReference>
<gene>
    <name evidence="2" type="ORF">AUEXF2481DRAFT_319085</name>
</gene>
<evidence type="ECO:0000256" key="1">
    <source>
        <dbReference type="SAM" id="MobiDB-lite"/>
    </source>
</evidence>
<dbReference type="OrthoDB" id="3939900at2759"/>
<name>A0A074YD13_AURSE</name>
<feature type="region of interest" description="Disordered" evidence="1">
    <location>
        <begin position="27"/>
        <end position="62"/>
    </location>
</feature>
<dbReference type="GeneID" id="25364539"/>
<dbReference type="HOGENOM" id="CLU_1133384_0_0_1"/>
<organism evidence="2 3">
    <name type="scientific">Aureobasidium subglaciale (strain EXF-2481)</name>
    <name type="common">Aureobasidium pullulans var. subglaciale</name>
    <dbReference type="NCBI Taxonomy" id="1043005"/>
    <lineage>
        <taxon>Eukaryota</taxon>
        <taxon>Fungi</taxon>
        <taxon>Dikarya</taxon>
        <taxon>Ascomycota</taxon>
        <taxon>Pezizomycotina</taxon>
        <taxon>Dothideomycetes</taxon>
        <taxon>Dothideomycetidae</taxon>
        <taxon>Dothideales</taxon>
        <taxon>Saccotheciaceae</taxon>
        <taxon>Aureobasidium</taxon>
    </lineage>
</organism>
<dbReference type="RefSeq" id="XP_013342441.1">
    <property type="nucleotide sequence ID" value="XM_013486987.1"/>
</dbReference>
<accession>A0A074YD13</accession>